<accession>A0A7M1SUW9</accession>
<proteinExistence type="inferred from homology"/>
<dbReference type="GO" id="GO:0030288">
    <property type="term" value="C:outer membrane-bounded periplasmic space"/>
    <property type="evidence" value="ECO:0007669"/>
    <property type="project" value="TreeGrafter"/>
</dbReference>
<evidence type="ECO:0000256" key="1">
    <source>
        <dbReference type="ARBA" id="ARBA00004196"/>
    </source>
</evidence>
<comment type="similarity">
    <text evidence="2">Belongs to the bacterial solute-binding protein 8 family.</text>
</comment>
<dbReference type="PROSITE" id="PS50983">
    <property type="entry name" value="FE_B12_PBP"/>
    <property type="match status" value="1"/>
</dbReference>
<feature type="region of interest" description="Disordered" evidence="5">
    <location>
        <begin position="25"/>
        <end position="48"/>
    </location>
</feature>
<evidence type="ECO:0000313" key="9">
    <source>
        <dbReference type="Proteomes" id="UP000593758"/>
    </source>
</evidence>
<dbReference type="CDD" id="cd01146">
    <property type="entry name" value="FhuD"/>
    <property type="match status" value="1"/>
</dbReference>
<dbReference type="RefSeq" id="WP_193497418.1">
    <property type="nucleotide sequence ID" value="NZ_CP063169.1"/>
</dbReference>
<feature type="chain" id="PRO_5039585426" evidence="6">
    <location>
        <begin position="20"/>
        <end position="337"/>
    </location>
</feature>
<dbReference type="SUPFAM" id="SSF53807">
    <property type="entry name" value="Helical backbone' metal receptor"/>
    <property type="match status" value="1"/>
</dbReference>
<evidence type="ECO:0000256" key="6">
    <source>
        <dbReference type="SAM" id="SignalP"/>
    </source>
</evidence>
<evidence type="ECO:0000256" key="3">
    <source>
        <dbReference type="ARBA" id="ARBA00022448"/>
    </source>
</evidence>
<evidence type="ECO:0000256" key="4">
    <source>
        <dbReference type="ARBA" id="ARBA00022729"/>
    </source>
</evidence>
<organism evidence="8 9">
    <name type="scientific">Ruania alkalisoli</name>
    <dbReference type="NCBI Taxonomy" id="2779775"/>
    <lineage>
        <taxon>Bacteria</taxon>
        <taxon>Bacillati</taxon>
        <taxon>Actinomycetota</taxon>
        <taxon>Actinomycetes</taxon>
        <taxon>Micrococcales</taxon>
        <taxon>Ruaniaceae</taxon>
        <taxon>Ruania</taxon>
    </lineage>
</organism>
<dbReference type="KEGG" id="halt:IM660_19615"/>
<sequence>MRRTPALIATALLAATALAACGTTDPAADADETAGGETDAAADPAAGPITVTDANGEEVTLEAPAEDVVALEWNQAEMVTTLGVDLVGLSDVEGYTSWVGNAEPLRTEPRDVGTRREPSIEAIAELEPDLIIGSPTSIPEDAMEQISRIAPVVLLQSADGADPLGTMRSSLETVASLLGKDAEAEQALADFDATIAENTAAIEAAGLAGTPVVLTSPYAEGSTLSIRMHGPRSSVQAVALEMGLASAWEDPGDDGYGLSYLDLEGLTQLPDDTQFLYWGNDGEDDPVETSMAGNPLWENLPFVQSGQVHEAAVGIWAYGGPSSMAAWSDDLVRVLGA</sequence>
<comment type="subcellular location">
    <subcellularLocation>
        <location evidence="1">Cell envelope</location>
    </subcellularLocation>
</comment>
<dbReference type="InterPro" id="IPR051313">
    <property type="entry name" value="Bact_iron-sidero_bind"/>
</dbReference>
<evidence type="ECO:0000313" key="8">
    <source>
        <dbReference type="EMBL" id="QOR70744.1"/>
    </source>
</evidence>
<feature type="compositionally biased region" description="Low complexity" evidence="5">
    <location>
        <begin position="35"/>
        <end position="48"/>
    </location>
</feature>
<feature type="signal peptide" evidence="6">
    <location>
        <begin position="1"/>
        <end position="19"/>
    </location>
</feature>
<dbReference type="EMBL" id="CP063169">
    <property type="protein sequence ID" value="QOR70744.1"/>
    <property type="molecule type" value="Genomic_DNA"/>
</dbReference>
<dbReference type="PROSITE" id="PS51257">
    <property type="entry name" value="PROKAR_LIPOPROTEIN"/>
    <property type="match status" value="1"/>
</dbReference>
<keyword evidence="3" id="KW-0813">Transport</keyword>
<dbReference type="Gene3D" id="3.40.50.1980">
    <property type="entry name" value="Nitrogenase molybdenum iron protein domain"/>
    <property type="match status" value="2"/>
</dbReference>
<keyword evidence="4 6" id="KW-0732">Signal</keyword>
<dbReference type="Proteomes" id="UP000593758">
    <property type="component" value="Chromosome"/>
</dbReference>
<evidence type="ECO:0000259" key="7">
    <source>
        <dbReference type="PROSITE" id="PS50983"/>
    </source>
</evidence>
<feature type="domain" description="Fe/B12 periplasmic-binding" evidence="7">
    <location>
        <begin position="67"/>
        <end position="337"/>
    </location>
</feature>
<name>A0A7M1SUW9_9MICO</name>
<keyword evidence="9" id="KW-1185">Reference proteome</keyword>
<evidence type="ECO:0000256" key="5">
    <source>
        <dbReference type="SAM" id="MobiDB-lite"/>
    </source>
</evidence>
<protein>
    <submittedName>
        <fullName evidence="8">Iron-siderophore ABC transporter substrate-binding protein</fullName>
    </submittedName>
</protein>
<dbReference type="InterPro" id="IPR002491">
    <property type="entry name" value="ABC_transptr_periplasmic_BD"/>
</dbReference>
<dbReference type="PANTHER" id="PTHR30532">
    <property type="entry name" value="IRON III DICITRATE-BINDING PERIPLASMIC PROTEIN"/>
    <property type="match status" value="1"/>
</dbReference>
<evidence type="ECO:0000256" key="2">
    <source>
        <dbReference type="ARBA" id="ARBA00008814"/>
    </source>
</evidence>
<gene>
    <name evidence="8" type="ORF">IM660_19615</name>
</gene>
<dbReference type="GO" id="GO:1901678">
    <property type="term" value="P:iron coordination entity transport"/>
    <property type="evidence" value="ECO:0007669"/>
    <property type="project" value="UniProtKB-ARBA"/>
</dbReference>
<reference evidence="8 9" key="1">
    <citation type="submission" date="2020-10" db="EMBL/GenBank/DDBJ databases">
        <title>Haloactinobacterium sp. RN3S43, a bacterium isolated from saline soil.</title>
        <authorList>
            <person name="Sun J.-Q."/>
        </authorList>
    </citation>
    <scope>NUCLEOTIDE SEQUENCE [LARGE SCALE GENOMIC DNA]</scope>
    <source>
        <strain evidence="8 9">RN3S43</strain>
    </source>
</reference>
<dbReference type="AlphaFoldDB" id="A0A7M1SUW9"/>
<dbReference type="PANTHER" id="PTHR30532:SF1">
    <property type="entry name" value="IRON(3+)-HYDROXAMATE-BINDING PROTEIN FHUD"/>
    <property type="match status" value="1"/>
</dbReference>
<dbReference type="Pfam" id="PF01497">
    <property type="entry name" value="Peripla_BP_2"/>
    <property type="match status" value="1"/>
</dbReference>